<sequence>MPGRGHGGPPGYHIGGSPVPNAAPGLQVTPTSASGPPPRGGRGRGQHYNQHHSPGHYQQYQQYPPNPYNPYANSYNNGFAYAPPQYNILPQYAQNGALPQAYTHAAYPPQFYSHQQQLPPQQFYNPQIPHYPGPQSPSYSIPYQPPPPPAIVPVPPPTDVVSITPVVPPPLSSTPASHHSLQHTPIPIAQPFYPPPEAPAPILSPSPVVAQEAVPQPDVHTKTPEAPAVSAPAVTTPTSRDLPPSPEFSPIDPRPETIAHRDAEGVAMRPSKAAPLEAPTEAQTTQGQDTSSEDPAAAADLQDDSSLTEKTTSTVDVATDTLTTSTPESAVLPSSPSLQKTSSGATPTQPSKTTPRRVAPAVPVVPVLPKDGAVANSNPAVSKDQATEKSGDESKETTEAPEQPEEEEKPASAPVNSWSALFKRPSASKPAAAGAPPANGTAVTDKPKPVADGAAVVTKPSSASLAEMLKTYEVRSNDKIYFIEPRALKNRGTDCYMNSVLQVLVFCMPFYNFLQQVRQNVVHSFKDTSQTPLIDVMIDFMAEFRAVTTADDLDQLRRKLKKEDYQPNGDSFLPDMVYNCIRKLSAFATVWPGSQHDAQEFLMLLLDGLDDECKKTITGPSKSTPGFSHGDDNDEWTEVGHRQRHAVTTVSGETPVPNPISKIFDTGFRLELRVPGSKDSVRIEPHKCIPLAIGDPSVKNVVDALKLFTAQETVEMGNAQGAQVNGRMQRSMHILPPVLTLFFKRDKMVGNEFQKIWKSVGYPLELELPLEVLSRQVRNEIVAGGRELPKYKLIGVVYHHGHSVTSGHYTVDVCRQDDEEWIRFDDTQITRISGEDVVAGGAEDTPAKSTGSNKTETANGASSNRFAAMEEDDAGDNDGNWKQVGQGSNGTKKYSGVVNGSTSGTSTPKGSPNEVKGTSVSESNSPARLSVVNQLGQDNGKDVTTLIENAAIGDASSGETFSGEENKRDGPASAEGKDIESLLKNRLTDLEEEILIRLEEHSSLLDRLGELEATALPPSSSSMQGQGSGCHGMEEHEIGADTKPTTPAAEGLDNGGPDQDDPKRIESPTKSNEPADLRSTYEHPAKVDSESSSVTLDDDGSAPAGEKTQMITGTRDGQLDVVAGNGTHTGPPSITATTQAIDDNDNATQSSEAIKVEQQKSKKRQMKDRQKRNQKILKELKEKHSESLEELDEKRKTLQTSQRELIAVQECLKRSGQRVFHPLAASPKLHGHVLGYYYMFVALIREVETYYDVLGRMYTVESGVEQLPLRHLQVVTRSPLPVWPEGVQVTLRTRSLLRRYIPLLHRFQNDMISYLDCLEAHKSIADQLFEKSPQHLVERRKELRSACPIFNRDAYVDFLAFYTERMSDLMLELEGQTACDDGLGVEGS</sequence>
<evidence type="ECO:0000256" key="3">
    <source>
        <dbReference type="ARBA" id="ARBA00022670"/>
    </source>
</evidence>
<evidence type="ECO:0000256" key="1">
    <source>
        <dbReference type="ARBA" id="ARBA00000707"/>
    </source>
</evidence>
<feature type="domain" description="USP" evidence="8">
    <location>
        <begin position="486"/>
        <end position="850"/>
    </location>
</feature>
<evidence type="ECO:0000256" key="7">
    <source>
        <dbReference type="SAM" id="MobiDB-lite"/>
    </source>
</evidence>
<proteinExistence type="predicted"/>
<feature type="region of interest" description="Disordered" evidence="7">
    <location>
        <begin position="617"/>
        <end position="636"/>
    </location>
</feature>
<feature type="compositionally biased region" description="Basic and acidic residues" evidence="7">
    <location>
        <begin position="253"/>
        <end position="264"/>
    </location>
</feature>
<dbReference type="PROSITE" id="PS00973">
    <property type="entry name" value="USP_2"/>
    <property type="match status" value="1"/>
</dbReference>
<dbReference type="InterPro" id="IPR038765">
    <property type="entry name" value="Papain-like_cys_pep_sf"/>
</dbReference>
<organism evidence="9 10">
    <name type="scientific">Cytospora schulzeri</name>
    <dbReference type="NCBI Taxonomy" id="448051"/>
    <lineage>
        <taxon>Eukaryota</taxon>
        <taxon>Fungi</taxon>
        <taxon>Dikarya</taxon>
        <taxon>Ascomycota</taxon>
        <taxon>Pezizomycotina</taxon>
        <taxon>Sordariomycetes</taxon>
        <taxon>Sordariomycetidae</taxon>
        <taxon>Diaporthales</taxon>
        <taxon>Cytosporaceae</taxon>
        <taxon>Cytospora</taxon>
    </lineage>
</organism>
<feature type="compositionally biased region" description="Low complexity" evidence="7">
    <location>
        <begin position="224"/>
        <end position="239"/>
    </location>
</feature>
<feature type="compositionally biased region" description="Low complexity" evidence="7">
    <location>
        <begin position="356"/>
        <end position="369"/>
    </location>
</feature>
<comment type="caution">
    <text evidence="9">The sequence shown here is derived from an EMBL/GenBank/DDBJ whole genome shotgun (WGS) entry which is preliminary data.</text>
</comment>
<feature type="region of interest" description="Disordered" evidence="7">
    <location>
        <begin position="1"/>
        <end position="69"/>
    </location>
</feature>
<feature type="region of interest" description="Disordered" evidence="7">
    <location>
        <begin position="954"/>
        <end position="977"/>
    </location>
</feature>
<evidence type="ECO:0000256" key="2">
    <source>
        <dbReference type="ARBA" id="ARBA00012759"/>
    </source>
</evidence>
<keyword evidence="6" id="KW-0788">Thiol protease</keyword>
<accession>A0A423VFP7</accession>
<dbReference type="InterPro" id="IPR050164">
    <property type="entry name" value="Peptidase_C19"/>
</dbReference>
<feature type="compositionally biased region" description="Basic and acidic residues" evidence="7">
    <location>
        <begin position="964"/>
        <end position="977"/>
    </location>
</feature>
<keyword evidence="10" id="KW-1185">Reference proteome</keyword>
<dbReference type="EC" id="3.4.19.12" evidence="2"/>
<dbReference type="GO" id="GO:0005634">
    <property type="term" value="C:nucleus"/>
    <property type="evidence" value="ECO:0007669"/>
    <property type="project" value="TreeGrafter"/>
</dbReference>
<feature type="region of interest" description="Disordered" evidence="7">
    <location>
        <begin position="211"/>
        <end position="448"/>
    </location>
</feature>
<gene>
    <name evidence="9" type="ORF">VMCG_09510</name>
</gene>
<name>A0A423VFP7_9PEZI</name>
<keyword evidence="5" id="KW-0378">Hydrolase</keyword>
<evidence type="ECO:0000256" key="4">
    <source>
        <dbReference type="ARBA" id="ARBA00022786"/>
    </source>
</evidence>
<dbReference type="Pfam" id="PF00443">
    <property type="entry name" value="UCH"/>
    <property type="match status" value="1"/>
</dbReference>
<dbReference type="PANTHER" id="PTHR24006:SF687">
    <property type="entry name" value="UBIQUITIN CARBOXYL-TERMINAL HYDROLASE 10"/>
    <property type="match status" value="1"/>
</dbReference>
<dbReference type="GO" id="GO:0016579">
    <property type="term" value="P:protein deubiquitination"/>
    <property type="evidence" value="ECO:0007669"/>
    <property type="project" value="InterPro"/>
</dbReference>
<dbReference type="STRING" id="356882.A0A423VFP7"/>
<dbReference type="InterPro" id="IPR001394">
    <property type="entry name" value="Peptidase_C19_UCH"/>
</dbReference>
<evidence type="ECO:0000313" key="10">
    <source>
        <dbReference type="Proteomes" id="UP000283895"/>
    </source>
</evidence>
<evidence type="ECO:0000256" key="5">
    <source>
        <dbReference type="ARBA" id="ARBA00022801"/>
    </source>
</evidence>
<keyword evidence="3" id="KW-0645">Protease</keyword>
<dbReference type="Gene3D" id="3.90.70.10">
    <property type="entry name" value="Cysteine proteinases"/>
    <property type="match status" value="1"/>
</dbReference>
<evidence type="ECO:0000313" key="9">
    <source>
        <dbReference type="EMBL" id="ROV89833.1"/>
    </source>
</evidence>
<feature type="region of interest" description="Disordered" evidence="7">
    <location>
        <begin position="834"/>
        <end position="926"/>
    </location>
</feature>
<evidence type="ECO:0000256" key="6">
    <source>
        <dbReference type="ARBA" id="ARBA00022807"/>
    </source>
</evidence>
<dbReference type="PROSITE" id="PS50235">
    <property type="entry name" value="USP_3"/>
    <property type="match status" value="1"/>
</dbReference>
<feature type="compositionally biased region" description="Polar residues" evidence="7">
    <location>
        <begin position="281"/>
        <end position="290"/>
    </location>
</feature>
<dbReference type="InterPro" id="IPR018200">
    <property type="entry name" value="USP_CS"/>
</dbReference>
<feature type="compositionally biased region" description="Polar residues" evidence="7">
    <location>
        <begin position="847"/>
        <end position="865"/>
    </location>
</feature>
<feature type="compositionally biased region" description="Basic residues" evidence="7">
    <location>
        <begin position="41"/>
        <end position="54"/>
    </location>
</feature>
<feature type="compositionally biased region" description="Polar residues" evidence="7">
    <location>
        <begin position="1126"/>
        <end position="1152"/>
    </location>
</feature>
<keyword evidence="4" id="KW-0833">Ubl conjugation pathway</keyword>
<feature type="compositionally biased region" description="Low complexity" evidence="7">
    <location>
        <begin position="55"/>
        <end position="69"/>
    </location>
</feature>
<dbReference type="OrthoDB" id="429671at2759"/>
<feature type="compositionally biased region" description="Polar residues" evidence="7">
    <location>
        <begin position="883"/>
        <end position="892"/>
    </location>
</feature>
<dbReference type="GO" id="GO:0005829">
    <property type="term" value="C:cytosol"/>
    <property type="evidence" value="ECO:0007669"/>
    <property type="project" value="TreeGrafter"/>
</dbReference>
<protein>
    <recommendedName>
        <fullName evidence="2">ubiquitinyl hydrolase 1</fullName>
        <ecNumber evidence="2">3.4.19.12</ecNumber>
    </recommendedName>
</protein>
<dbReference type="CDD" id="cd02257">
    <property type="entry name" value="Peptidase_C19"/>
    <property type="match status" value="1"/>
</dbReference>
<feature type="compositionally biased region" description="Polar residues" evidence="7">
    <location>
        <begin position="916"/>
        <end position="926"/>
    </location>
</feature>
<dbReference type="EMBL" id="LKEA01000067">
    <property type="protein sequence ID" value="ROV89833.1"/>
    <property type="molecule type" value="Genomic_DNA"/>
</dbReference>
<feature type="compositionally biased region" description="Gly residues" evidence="7">
    <location>
        <begin position="1"/>
        <end position="14"/>
    </location>
</feature>
<feature type="compositionally biased region" description="Basic and acidic residues" evidence="7">
    <location>
        <begin position="1060"/>
        <end position="1089"/>
    </location>
</feature>
<feature type="compositionally biased region" description="Polar residues" evidence="7">
    <location>
        <begin position="308"/>
        <end position="353"/>
    </location>
</feature>
<feature type="compositionally biased region" description="Low complexity" evidence="7">
    <location>
        <begin position="425"/>
        <end position="438"/>
    </location>
</feature>
<dbReference type="GO" id="GO:0004843">
    <property type="term" value="F:cysteine-type deubiquitinase activity"/>
    <property type="evidence" value="ECO:0007669"/>
    <property type="project" value="UniProtKB-EC"/>
</dbReference>
<feature type="compositionally biased region" description="Basic and acidic residues" evidence="7">
    <location>
        <begin position="385"/>
        <end position="398"/>
    </location>
</feature>
<dbReference type="Proteomes" id="UP000283895">
    <property type="component" value="Unassembled WGS sequence"/>
</dbReference>
<dbReference type="SUPFAM" id="SSF54001">
    <property type="entry name" value="Cysteine proteinases"/>
    <property type="match status" value="1"/>
</dbReference>
<feature type="compositionally biased region" description="Basic residues" evidence="7">
    <location>
        <begin position="1161"/>
        <end position="1172"/>
    </location>
</feature>
<evidence type="ECO:0000259" key="8">
    <source>
        <dbReference type="PROSITE" id="PS50235"/>
    </source>
</evidence>
<comment type="catalytic activity">
    <reaction evidence="1">
        <text>Thiol-dependent hydrolysis of ester, thioester, amide, peptide and isopeptide bonds formed by the C-terminal Gly of ubiquitin (a 76-residue protein attached to proteins as an intracellular targeting signal).</text>
        <dbReference type="EC" id="3.4.19.12"/>
    </reaction>
</comment>
<dbReference type="GO" id="GO:0006508">
    <property type="term" value="P:proteolysis"/>
    <property type="evidence" value="ECO:0007669"/>
    <property type="project" value="UniProtKB-KW"/>
</dbReference>
<feature type="compositionally biased region" description="Low complexity" evidence="7">
    <location>
        <begin position="895"/>
        <end position="912"/>
    </location>
</feature>
<feature type="region of interest" description="Disordered" evidence="7">
    <location>
        <begin position="1014"/>
        <end position="1172"/>
    </location>
</feature>
<dbReference type="InterPro" id="IPR028889">
    <property type="entry name" value="USP"/>
</dbReference>
<dbReference type="PANTHER" id="PTHR24006">
    <property type="entry name" value="UBIQUITIN CARBOXYL-TERMINAL HYDROLASE"/>
    <property type="match status" value="1"/>
</dbReference>
<reference evidence="9 10" key="1">
    <citation type="submission" date="2015-09" db="EMBL/GenBank/DDBJ databases">
        <title>Host preference determinants of Valsa canker pathogens revealed by comparative genomics.</title>
        <authorList>
            <person name="Yin Z."/>
            <person name="Huang L."/>
        </authorList>
    </citation>
    <scope>NUCLEOTIDE SEQUENCE [LARGE SCALE GENOMIC DNA]</scope>
    <source>
        <strain evidence="9 10">03-1</strain>
    </source>
</reference>